<dbReference type="InterPro" id="IPR013083">
    <property type="entry name" value="Znf_RING/FYVE/PHD"/>
</dbReference>
<evidence type="ECO:0000259" key="10">
    <source>
        <dbReference type="PROSITE" id="PS50089"/>
    </source>
</evidence>
<evidence type="ECO:0000256" key="9">
    <source>
        <dbReference type="SAM" id="Phobius"/>
    </source>
</evidence>
<keyword evidence="3" id="KW-0479">Metal-binding</keyword>
<dbReference type="PROSITE" id="PS50089">
    <property type="entry name" value="ZF_RING_2"/>
    <property type="match status" value="1"/>
</dbReference>
<comment type="similarity">
    <text evidence="7">Belongs to the RING-type zinc finger family. ATL subfamily.</text>
</comment>
<evidence type="ECO:0000256" key="1">
    <source>
        <dbReference type="ARBA" id="ARBA00000900"/>
    </source>
</evidence>
<sequence length="120" mass="13275">MANCIVLVLMIMANCIAHLYLLWRIKRSEDALQLPVVAPAQPPPAQAAATTKRLAGGNEIVFDTFIQEKAKEEGGCAICLVEYEDGETLATITSCKHRYHVFCIGAWLKDHDTCPLCRTQ</sequence>
<feature type="domain" description="RING-type" evidence="10">
    <location>
        <begin position="76"/>
        <end position="118"/>
    </location>
</feature>
<dbReference type="GO" id="GO:0008270">
    <property type="term" value="F:zinc ion binding"/>
    <property type="evidence" value="ECO:0007669"/>
    <property type="project" value="UniProtKB-KW"/>
</dbReference>
<dbReference type="PANTHER" id="PTHR14155">
    <property type="entry name" value="RING FINGER DOMAIN-CONTAINING"/>
    <property type="match status" value="1"/>
</dbReference>
<keyword evidence="12" id="KW-1185">Reference proteome</keyword>
<dbReference type="EMBL" id="KI632313">
    <property type="protein sequence ID" value="EYU18972.1"/>
    <property type="molecule type" value="Genomic_DNA"/>
</dbReference>
<proteinExistence type="inferred from homology"/>
<accession>A0A022PRL9</accession>
<dbReference type="InterPro" id="IPR001841">
    <property type="entry name" value="Znf_RING"/>
</dbReference>
<dbReference type="Proteomes" id="UP000030748">
    <property type="component" value="Unassembled WGS sequence"/>
</dbReference>
<evidence type="ECO:0000256" key="3">
    <source>
        <dbReference type="ARBA" id="ARBA00022723"/>
    </source>
</evidence>
<name>A0A022PRL9_ERYGU</name>
<keyword evidence="9" id="KW-0812">Transmembrane</keyword>
<evidence type="ECO:0000256" key="4">
    <source>
        <dbReference type="ARBA" id="ARBA00022771"/>
    </source>
</evidence>
<dbReference type="EC" id="2.3.2.27" evidence="2"/>
<keyword evidence="9" id="KW-0472">Membrane</keyword>
<evidence type="ECO:0000256" key="6">
    <source>
        <dbReference type="ARBA" id="ARBA00022833"/>
    </source>
</evidence>
<feature type="non-terminal residue" evidence="11">
    <location>
        <position position="120"/>
    </location>
</feature>
<dbReference type="AlphaFoldDB" id="A0A022PRL9"/>
<comment type="catalytic activity">
    <reaction evidence="1">
        <text>S-ubiquitinyl-[E2 ubiquitin-conjugating enzyme]-L-cysteine + [acceptor protein]-L-lysine = [E2 ubiquitin-conjugating enzyme]-L-cysteine + N(6)-ubiquitinyl-[acceptor protein]-L-lysine.</text>
        <dbReference type="EC" id="2.3.2.27"/>
    </reaction>
</comment>
<gene>
    <name evidence="11" type="ORF">MIMGU_mgv1a017791mg</name>
</gene>
<evidence type="ECO:0000256" key="5">
    <source>
        <dbReference type="ARBA" id="ARBA00022786"/>
    </source>
</evidence>
<keyword evidence="9" id="KW-1133">Transmembrane helix</keyword>
<evidence type="ECO:0000256" key="2">
    <source>
        <dbReference type="ARBA" id="ARBA00012483"/>
    </source>
</evidence>
<organism evidence="11 12">
    <name type="scientific">Erythranthe guttata</name>
    <name type="common">Yellow monkey flower</name>
    <name type="synonym">Mimulus guttatus</name>
    <dbReference type="NCBI Taxonomy" id="4155"/>
    <lineage>
        <taxon>Eukaryota</taxon>
        <taxon>Viridiplantae</taxon>
        <taxon>Streptophyta</taxon>
        <taxon>Embryophyta</taxon>
        <taxon>Tracheophyta</taxon>
        <taxon>Spermatophyta</taxon>
        <taxon>Magnoliopsida</taxon>
        <taxon>eudicotyledons</taxon>
        <taxon>Gunneridae</taxon>
        <taxon>Pentapetalae</taxon>
        <taxon>asterids</taxon>
        <taxon>lamiids</taxon>
        <taxon>Lamiales</taxon>
        <taxon>Phrymaceae</taxon>
        <taxon>Erythranthe</taxon>
    </lineage>
</organism>
<dbReference type="SMART" id="SM00184">
    <property type="entry name" value="RING"/>
    <property type="match status" value="1"/>
</dbReference>
<dbReference type="Pfam" id="PF13639">
    <property type="entry name" value="zf-RING_2"/>
    <property type="match status" value="1"/>
</dbReference>
<dbReference type="PANTHER" id="PTHR14155:SF632">
    <property type="entry name" value="RING-H2 FINGER PROTEIN ATL17-RELATED"/>
    <property type="match status" value="1"/>
</dbReference>
<keyword evidence="5" id="KW-0833">Ubl conjugation pathway</keyword>
<feature type="transmembrane region" description="Helical" evidence="9">
    <location>
        <begin position="6"/>
        <end position="23"/>
    </location>
</feature>
<keyword evidence="4 8" id="KW-0863">Zinc-finger</keyword>
<dbReference type="InterPro" id="IPR053238">
    <property type="entry name" value="RING-H2_zinc_finger"/>
</dbReference>
<evidence type="ECO:0000256" key="7">
    <source>
        <dbReference type="ARBA" id="ARBA00024209"/>
    </source>
</evidence>
<evidence type="ECO:0000313" key="12">
    <source>
        <dbReference type="Proteomes" id="UP000030748"/>
    </source>
</evidence>
<keyword evidence="6" id="KW-0862">Zinc</keyword>
<evidence type="ECO:0000313" key="11">
    <source>
        <dbReference type="EMBL" id="EYU18972.1"/>
    </source>
</evidence>
<dbReference type="Gene3D" id="3.30.40.10">
    <property type="entry name" value="Zinc/RING finger domain, C3HC4 (zinc finger)"/>
    <property type="match status" value="1"/>
</dbReference>
<evidence type="ECO:0000256" key="8">
    <source>
        <dbReference type="PROSITE-ProRule" id="PRU00175"/>
    </source>
</evidence>
<protein>
    <recommendedName>
        <fullName evidence="2">RING-type E3 ubiquitin transferase</fullName>
        <ecNumber evidence="2">2.3.2.27</ecNumber>
    </recommendedName>
</protein>
<dbReference type="SUPFAM" id="SSF57850">
    <property type="entry name" value="RING/U-box"/>
    <property type="match status" value="1"/>
</dbReference>
<reference evidence="11 12" key="1">
    <citation type="journal article" date="2013" name="Proc. Natl. Acad. Sci. U.S.A.">
        <title>Fine-scale variation in meiotic recombination in Mimulus inferred from population shotgun sequencing.</title>
        <authorList>
            <person name="Hellsten U."/>
            <person name="Wright K.M."/>
            <person name="Jenkins J."/>
            <person name="Shu S."/>
            <person name="Yuan Y."/>
            <person name="Wessler S.R."/>
            <person name="Schmutz J."/>
            <person name="Willis J.H."/>
            <person name="Rokhsar D.S."/>
        </authorList>
    </citation>
    <scope>NUCLEOTIDE SEQUENCE [LARGE SCALE GENOMIC DNA]</scope>
    <source>
        <strain evidence="12">cv. DUN x IM62</strain>
    </source>
</reference>
<dbReference type="eggNOG" id="KOG0800">
    <property type="taxonomic scope" value="Eukaryota"/>
</dbReference>
<dbReference type="GO" id="GO:0061630">
    <property type="term" value="F:ubiquitin protein ligase activity"/>
    <property type="evidence" value="ECO:0007669"/>
    <property type="project" value="UniProtKB-EC"/>
</dbReference>